<gene>
    <name evidence="1" type="ORF">CCAX7_18320</name>
</gene>
<evidence type="ECO:0000313" key="2">
    <source>
        <dbReference type="Proteomes" id="UP000287394"/>
    </source>
</evidence>
<organism evidence="1 2">
    <name type="scientific">Capsulimonas corticalis</name>
    <dbReference type="NCBI Taxonomy" id="2219043"/>
    <lineage>
        <taxon>Bacteria</taxon>
        <taxon>Bacillati</taxon>
        <taxon>Armatimonadota</taxon>
        <taxon>Armatimonadia</taxon>
        <taxon>Capsulimonadales</taxon>
        <taxon>Capsulimonadaceae</taxon>
        <taxon>Capsulimonas</taxon>
    </lineage>
</organism>
<evidence type="ECO:0000313" key="1">
    <source>
        <dbReference type="EMBL" id="BDI29781.1"/>
    </source>
</evidence>
<dbReference type="EMBL" id="AP025739">
    <property type="protein sequence ID" value="BDI29781.1"/>
    <property type="molecule type" value="Genomic_DNA"/>
</dbReference>
<proteinExistence type="predicted"/>
<protein>
    <submittedName>
        <fullName evidence="1">Uncharacterized protein</fullName>
    </submittedName>
</protein>
<sequence length="106" mass="12206">MNNYDENVSFFGDEVREEWPECPGCRSVMQPLATYELPSASEFPAVEAELWEILLWGWMIIVANFLVGLLTYGGRKALLAKLKHDILPRFPHSLVCPRCLKVERRP</sequence>
<reference evidence="1 2" key="1">
    <citation type="journal article" date="2019" name="Int. J. Syst. Evol. Microbiol.">
        <title>Capsulimonas corticalis gen. nov., sp. nov., an aerobic capsulated bacterium, of a novel bacterial order, Capsulimonadales ord. nov., of the class Armatimonadia of the phylum Armatimonadetes.</title>
        <authorList>
            <person name="Li J."/>
            <person name="Kudo C."/>
            <person name="Tonouchi A."/>
        </authorList>
    </citation>
    <scope>NUCLEOTIDE SEQUENCE [LARGE SCALE GENOMIC DNA]</scope>
    <source>
        <strain evidence="1 2">AX-7</strain>
    </source>
</reference>
<accession>A0A402D5N1</accession>
<dbReference type="KEGG" id="ccot:CCAX7_18320"/>
<dbReference type="RefSeq" id="WP_119324725.1">
    <property type="nucleotide sequence ID" value="NZ_AP025739.1"/>
</dbReference>
<dbReference type="AlphaFoldDB" id="A0A402D5N1"/>
<name>A0A402D5N1_9BACT</name>
<dbReference type="OrthoDB" id="9894327at2"/>
<keyword evidence="2" id="KW-1185">Reference proteome</keyword>
<dbReference type="Proteomes" id="UP000287394">
    <property type="component" value="Chromosome"/>
</dbReference>